<feature type="transmembrane region" description="Helical" evidence="1">
    <location>
        <begin position="131"/>
        <end position="155"/>
    </location>
</feature>
<sequence length="270" mass="30035">MKKGLILTLVFTMAFFNFFQFNNAVVKAESLVENDIHLDTQFLDGYVENNVEYNISGNLETYKLTLNGVVYEVSYNTETETFLPKASDLDSGEELNIEQLKEQQIQNGEVVSGNSNSSEISLMIALPLVPIATWAFEHLIAMIIAASLISIVVVAKDEVKSELISRFKDKNPTFIYRTGSGNGTNMTPRVTDLDGLSYTLTMPSKSFTATTMEAVNKTKVLKAIKDKPGHVAVYPTNKSELKSWAATRENALNKPHKYTKMMQGISVKVK</sequence>
<evidence type="ECO:0000313" key="4">
    <source>
        <dbReference type="Proteomes" id="UP000600565"/>
    </source>
</evidence>
<dbReference type="EMBL" id="JACSPW010000006">
    <property type="protein sequence ID" value="MBD8033029.1"/>
    <property type="molecule type" value="Genomic_DNA"/>
</dbReference>
<feature type="signal peptide" evidence="2">
    <location>
        <begin position="1"/>
        <end position="24"/>
    </location>
</feature>
<keyword evidence="1" id="KW-0472">Membrane</keyword>
<keyword evidence="1" id="KW-0812">Transmembrane</keyword>
<reference evidence="3 4" key="1">
    <citation type="submission" date="2020-08" db="EMBL/GenBank/DDBJ databases">
        <title>A Genomic Blueprint of the Chicken Gut Microbiome.</title>
        <authorList>
            <person name="Gilroy R."/>
            <person name="Ravi A."/>
            <person name="Getino M."/>
            <person name="Pursley I."/>
            <person name="Horton D.L."/>
            <person name="Alikhan N.-F."/>
            <person name="Baker D."/>
            <person name="Gharbi K."/>
            <person name="Hall N."/>
            <person name="Watson M."/>
            <person name="Adriaenssens E.M."/>
            <person name="Foster-Nyarko E."/>
            <person name="Jarju S."/>
            <person name="Secka A."/>
            <person name="Antonio M."/>
            <person name="Oren A."/>
            <person name="Chaudhuri R."/>
            <person name="La Ragione R.M."/>
            <person name="Hildebrand F."/>
            <person name="Pallen M.J."/>
        </authorList>
    </citation>
    <scope>NUCLEOTIDE SEQUENCE [LARGE SCALE GENOMIC DNA]</scope>
    <source>
        <strain evidence="3 4">Sa1YVA6</strain>
    </source>
</reference>
<comment type="caution">
    <text evidence="3">The sequence shown here is derived from an EMBL/GenBank/DDBJ whole genome shotgun (WGS) entry which is preliminary data.</text>
</comment>
<proteinExistence type="predicted"/>
<keyword evidence="1" id="KW-1133">Transmembrane helix</keyword>
<evidence type="ECO:0000256" key="2">
    <source>
        <dbReference type="SAM" id="SignalP"/>
    </source>
</evidence>
<name>A0ABR8XM69_9BACL</name>
<feature type="chain" id="PRO_5047524561" evidence="2">
    <location>
        <begin position="25"/>
        <end position="270"/>
    </location>
</feature>
<organism evidence="3 4">
    <name type="scientific">Solibacillus merdavium</name>
    <dbReference type="NCBI Taxonomy" id="2762218"/>
    <lineage>
        <taxon>Bacteria</taxon>
        <taxon>Bacillati</taxon>
        <taxon>Bacillota</taxon>
        <taxon>Bacilli</taxon>
        <taxon>Bacillales</taxon>
        <taxon>Caryophanaceae</taxon>
        <taxon>Solibacillus</taxon>
    </lineage>
</organism>
<evidence type="ECO:0000313" key="3">
    <source>
        <dbReference type="EMBL" id="MBD8033029.1"/>
    </source>
</evidence>
<protein>
    <submittedName>
        <fullName evidence="3">Uncharacterized protein</fullName>
    </submittedName>
</protein>
<keyword evidence="4" id="KW-1185">Reference proteome</keyword>
<evidence type="ECO:0000256" key="1">
    <source>
        <dbReference type="SAM" id="Phobius"/>
    </source>
</evidence>
<dbReference type="Proteomes" id="UP000600565">
    <property type="component" value="Unassembled WGS sequence"/>
</dbReference>
<dbReference type="RefSeq" id="WP_191703616.1">
    <property type="nucleotide sequence ID" value="NZ_JACSPW010000006.1"/>
</dbReference>
<gene>
    <name evidence="3" type="ORF">H9632_08115</name>
</gene>
<accession>A0ABR8XM69</accession>
<keyword evidence="2" id="KW-0732">Signal</keyword>